<feature type="transmembrane region" description="Helical" evidence="1">
    <location>
        <begin position="6"/>
        <end position="22"/>
    </location>
</feature>
<gene>
    <name evidence="2" type="ORF">HNR73_001284</name>
</gene>
<feature type="transmembrane region" description="Helical" evidence="1">
    <location>
        <begin position="127"/>
        <end position="147"/>
    </location>
</feature>
<keyword evidence="1" id="KW-1133">Transmembrane helix</keyword>
<sequence>MSGWIWTVVIVAAVIALIVKRFRGEPLNARDLCVPPLVLLGIGVYHLTKLDIVDGRDVLWIIGGALVGVVLGAVRGTTTILYAREGHLWQRYTAGTVLVWVLSLGVNAGVGFLATHVGGMHAEARQMTLSIGVGLFGEMVVVGLRGLRTGLPFAPEKDGGVLSGLIDRR</sequence>
<organism evidence="2 3">
    <name type="scientific">Phytomonospora endophytica</name>
    <dbReference type="NCBI Taxonomy" id="714109"/>
    <lineage>
        <taxon>Bacteria</taxon>
        <taxon>Bacillati</taxon>
        <taxon>Actinomycetota</taxon>
        <taxon>Actinomycetes</taxon>
        <taxon>Micromonosporales</taxon>
        <taxon>Micromonosporaceae</taxon>
        <taxon>Phytomonospora</taxon>
    </lineage>
</organism>
<reference evidence="2 3" key="1">
    <citation type="submission" date="2020-08" db="EMBL/GenBank/DDBJ databases">
        <title>Genomic Encyclopedia of Type Strains, Phase IV (KMG-IV): sequencing the most valuable type-strain genomes for metagenomic binning, comparative biology and taxonomic classification.</title>
        <authorList>
            <person name="Goeker M."/>
        </authorList>
    </citation>
    <scope>NUCLEOTIDE SEQUENCE [LARGE SCALE GENOMIC DNA]</scope>
    <source>
        <strain evidence="2 3">YIM 65646</strain>
    </source>
</reference>
<dbReference type="Proteomes" id="UP000548476">
    <property type="component" value="Unassembled WGS sequence"/>
</dbReference>
<keyword evidence="3" id="KW-1185">Reference proteome</keyword>
<feature type="transmembrane region" description="Helical" evidence="1">
    <location>
        <begin position="95"/>
        <end position="115"/>
    </location>
</feature>
<dbReference type="EMBL" id="JACHGT010000002">
    <property type="protein sequence ID" value="MBB6033437.1"/>
    <property type="molecule type" value="Genomic_DNA"/>
</dbReference>
<proteinExistence type="predicted"/>
<accession>A0A841FJW0</accession>
<comment type="caution">
    <text evidence="2">The sequence shown here is derived from an EMBL/GenBank/DDBJ whole genome shotgun (WGS) entry which is preliminary data.</text>
</comment>
<name>A0A841FJW0_9ACTN</name>
<evidence type="ECO:0000256" key="1">
    <source>
        <dbReference type="SAM" id="Phobius"/>
    </source>
</evidence>
<protein>
    <recommendedName>
        <fullName evidence="4">DUF1453 domain-containing protein</fullName>
    </recommendedName>
</protein>
<keyword evidence="1" id="KW-0812">Transmembrane</keyword>
<feature type="transmembrane region" description="Helical" evidence="1">
    <location>
        <begin position="59"/>
        <end position="83"/>
    </location>
</feature>
<evidence type="ECO:0008006" key="4">
    <source>
        <dbReference type="Google" id="ProtNLM"/>
    </source>
</evidence>
<dbReference type="RefSeq" id="WP_184786292.1">
    <property type="nucleotide sequence ID" value="NZ_BONT01000094.1"/>
</dbReference>
<feature type="transmembrane region" description="Helical" evidence="1">
    <location>
        <begin position="29"/>
        <end position="47"/>
    </location>
</feature>
<dbReference type="AlphaFoldDB" id="A0A841FJW0"/>
<evidence type="ECO:0000313" key="3">
    <source>
        <dbReference type="Proteomes" id="UP000548476"/>
    </source>
</evidence>
<evidence type="ECO:0000313" key="2">
    <source>
        <dbReference type="EMBL" id="MBB6033437.1"/>
    </source>
</evidence>
<keyword evidence="1" id="KW-0472">Membrane</keyword>